<dbReference type="GO" id="GO:0015485">
    <property type="term" value="F:cholesterol binding"/>
    <property type="evidence" value="ECO:0007669"/>
    <property type="project" value="TreeGrafter"/>
</dbReference>
<dbReference type="SUPFAM" id="SSF82866">
    <property type="entry name" value="Multidrug efflux transporter AcrB transmembrane domain"/>
    <property type="match status" value="1"/>
</dbReference>
<keyword evidence="4" id="KW-1185">Reference proteome</keyword>
<keyword evidence="1" id="KW-1133">Transmembrane helix</keyword>
<protein>
    <submittedName>
        <fullName evidence="3">NPC intracellular cholesterol transporter 1</fullName>
    </submittedName>
</protein>
<dbReference type="EMBL" id="BGPR01053214">
    <property type="protein sequence ID" value="GBO30009.1"/>
    <property type="molecule type" value="Genomic_DNA"/>
</dbReference>
<dbReference type="InterPro" id="IPR053958">
    <property type="entry name" value="HMGCR/SNAP/NPC1-like_SSD"/>
</dbReference>
<dbReference type="PANTHER" id="PTHR45727">
    <property type="entry name" value="NPC INTRACELLULAR CHOLESTEROL TRANSPORTER 1"/>
    <property type="match status" value="1"/>
</dbReference>
<dbReference type="Proteomes" id="UP000499080">
    <property type="component" value="Unassembled WGS sequence"/>
</dbReference>
<proteinExistence type="predicted"/>
<evidence type="ECO:0000256" key="1">
    <source>
        <dbReference type="SAM" id="Phobius"/>
    </source>
</evidence>
<feature type="transmembrane region" description="Helical" evidence="1">
    <location>
        <begin position="204"/>
        <end position="221"/>
    </location>
</feature>
<dbReference type="Gene3D" id="1.20.1640.10">
    <property type="entry name" value="Multidrug efflux transporter AcrB transmembrane domain"/>
    <property type="match status" value="1"/>
</dbReference>
<comment type="caution">
    <text evidence="3">The sequence shown here is derived from an EMBL/GenBank/DDBJ whole genome shotgun (WGS) entry which is preliminary data.</text>
</comment>
<keyword evidence="1" id="KW-0812">Transmembrane</keyword>
<dbReference type="AlphaFoldDB" id="A0A4Y2VXY8"/>
<feature type="transmembrane region" description="Helical" evidence="1">
    <location>
        <begin position="100"/>
        <end position="120"/>
    </location>
</feature>
<feature type="domain" description="SSD" evidence="2">
    <location>
        <begin position="34"/>
        <end position="174"/>
    </location>
</feature>
<feature type="transmembrane region" description="Helical" evidence="1">
    <location>
        <begin position="35"/>
        <end position="56"/>
    </location>
</feature>
<dbReference type="GO" id="GO:0042632">
    <property type="term" value="P:cholesterol homeostasis"/>
    <property type="evidence" value="ECO:0007669"/>
    <property type="project" value="TreeGrafter"/>
</dbReference>
<dbReference type="OrthoDB" id="6510177at2759"/>
<dbReference type="Pfam" id="PF12349">
    <property type="entry name" value="Sterol-sensing"/>
    <property type="match status" value="1"/>
</dbReference>
<evidence type="ECO:0000259" key="2">
    <source>
        <dbReference type="PROSITE" id="PS50156"/>
    </source>
</evidence>
<dbReference type="PANTHER" id="PTHR45727:SF2">
    <property type="entry name" value="NPC INTRACELLULAR CHOLESTEROL TRANSPORTER 1"/>
    <property type="match status" value="1"/>
</dbReference>
<gene>
    <name evidence="3" type="primary">NPC1_15</name>
    <name evidence="3" type="ORF">AVEN_119572_1</name>
</gene>
<name>A0A4Y2VXY8_ARAVE</name>
<dbReference type="GO" id="GO:0015918">
    <property type="term" value="P:sterol transport"/>
    <property type="evidence" value="ECO:0007669"/>
    <property type="project" value="TreeGrafter"/>
</dbReference>
<dbReference type="PROSITE" id="PS50156">
    <property type="entry name" value="SSD"/>
    <property type="match status" value="1"/>
</dbReference>
<accession>A0A4Y2VXY8</accession>
<evidence type="ECO:0000313" key="3">
    <source>
        <dbReference type="EMBL" id="GBO30009.1"/>
    </source>
</evidence>
<sequence length="280" mass="31129">FLTFIRNYSHPLMNVAFKAERSIEDEIERGSESDLLPIAISYAFMFCYITFTLGEYHDCKTFLVKSKVILGFFGVLIVLVSVCCALGLFCFLGVPATLIIVEVVPFLVLAVGVDNIFILVQAFQREEKKCGQTLEERIGFIVGKVAPSMLLSSISMSSCFFIGSDQSILPVVQVAGRDFRNSWIPLVAGTTSTWMKSRRICKRFLAYLLGIVMVWGSVTSTPPTESVPPTGGDGAWQVMVIRTRPSVPNICRDNYHSDDPECLNRAGIIHSVTHLRLRDV</sequence>
<dbReference type="GO" id="GO:0030299">
    <property type="term" value="P:intestinal cholesterol absorption"/>
    <property type="evidence" value="ECO:0007669"/>
    <property type="project" value="TreeGrafter"/>
</dbReference>
<reference evidence="3 4" key="1">
    <citation type="journal article" date="2019" name="Sci. Rep.">
        <title>Orb-weaving spider Araneus ventricosus genome elucidates the spidroin gene catalogue.</title>
        <authorList>
            <person name="Kono N."/>
            <person name="Nakamura H."/>
            <person name="Ohtoshi R."/>
            <person name="Moran D.A.P."/>
            <person name="Shinohara A."/>
            <person name="Yoshida Y."/>
            <person name="Fujiwara M."/>
            <person name="Mori M."/>
            <person name="Tomita M."/>
            <person name="Arakawa K."/>
        </authorList>
    </citation>
    <scope>NUCLEOTIDE SEQUENCE [LARGE SCALE GENOMIC DNA]</scope>
</reference>
<evidence type="ECO:0000313" key="4">
    <source>
        <dbReference type="Proteomes" id="UP000499080"/>
    </source>
</evidence>
<keyword evidence="1" id="KW-0472">Membrane</keyword>
<feature type="transmembrane region" description="Helical" evidence="1">
    <location>
        <begin position="68"/>
        <end position="94"/>
    </location>
</feature>
<dbReference type="InterPro" id="IPR000731">
    <property type="entry name" value="SSD"/>
</dbReference>
<feature type="non-terminal residue" evidence="3">
    <location>
        <position position="1"/>
    </location>
</feature>
<dbReference type="GO" id="GO:0005886">
    <property type="term" value="C:plasma membrane"/>
    <property type="evidence" value="ECO:0007669"/>
    <property type="project" value="TreeGrafter"/>
</dbReference>
<organism evidence="3 4">
    <name type="scientific">Araneus ventricosus</name>
    <name type="common">Orbweaver spider</name>
    <name type="synonym">Epeira ventricosa</name>
    <dbReference type="NCBI Taxonomy" id="182803"/>
    <lineage>
        <taxon>Eukaryota</taxon>
        <taxon>Metazoa</taxon>
        <taxon>Ecdysozoa</taxon>
        <taxon>Arthropoda</taxon>
        <taxon>Chelicerata</taxon>
        <taxon>Arachnida</taxon>
        <taxon>Araneae</taxon>
        <taxon>Araneomorphae</taxon>
        <taxon>Entelegynae</taxon>
        <taxon>Araneoidea</taxon>
        <taxon>Araneidae</taxon>
        <taxon>Araneus</taxon>
    </lineage>
</organism>